<evidence type="ECO:0000313" key="1">
    <source>
        <dbReference type="EMBL" id="MBA2116622.1"/>
    </source>
</evidence>
<dbReference type="AlphaFoldDB" id="A0A7V8V7Y2"/>
<dbReference type="Proteomes" id="UP000551616">
    <property type="component" value="Unassembled WGS sequence"/>
</dbReference>
<evidence type="ECO:0000313" key="2">
    <source>
        <dbReference type="Proteomes" id="UP000551616"/>
    </source>
</evidence>
<accession>A0A7V8V7Y2</accession>
<organism evidence="1 2">
    <name type="scientific">Bremerella alba</name>
    <dbReference type="NCBI Taxonomy" id="980252"/>
    <lineage>
        <taxon>Bacteria</taxon>
        <taxon>Pseudomonadati</taxon>
        <taxon>Planctomycetota</taxon>
        <taxon>Planctomycetia</taxon>
        <taxon>Pirellulales</taxon>
        <taxon>Pirellulaceae</taxon>
        <taxon>Bremerella</taxon>
    </lineage>
</organism>
<name>A0A7V8V7Y2_9BACT</name>
<dbReference type="RefSeq" id="WP_207398034.1">
    <property type="nucleotide sequence ID" value="NZ_JABRWO010000011.1"/>
</dbReference>
<protein>
    <submittedName>
        <fullName evidence="1">Uncharacterized protein</fullName>
    </submittedName>
</protein>
<reference evidence="1 2" key="1">
    <citation type="submission" date="2020-05" db="EMBL/GenBank/DDBJ databases">
        <title>Bremerella alba sp. nov., a novel planctomycete isolated from the surface of the macroalga Fucus spiralis.</title>
        <authorList>
            <person name="Godinho O."/>
            <person name="Botelho R."/>
            <person name="Albuquerque L."/>
            <person name="Wiegand S."/>
            <person name="Da Costa M.S."/>
            <person name="Lobo-Da-Cunha A."/>
            <person name="Jogler C."/>
            <person name="Lage O.M."/>
        </authorList>
    </citation>
    <scope>NUCLEOTIDE SEQUENCE [LARGE SCALE GENOMIC DNA]</scope>
    <source>
        <strain evidence="1 2">FF15</strain>
    </source>
</reference>
<dbReference type="EMBL" id="JABRWO010000011">
    <property type="protein sequence ID" value="MBA2116622.1"/>
    <property type="molecule type" value="Genomic_DNA"/>
</dbReference>
<keyword evidence="2" id="KW-1185">Reference proteome</keyword>
<proteinExistence type="predicted"/>
<gene>
    <name evidence="1" type="ORF">HOV93_38140</name>
</gene>
<comment type="caution">
    <text evidence="1">The sequence shown here is derived from an EMBL/GenBank/DDBJ whole genome shotgun (WGS) entry which is preliminary data.</text>
</comment>
<sequence>MLEDSNQIDMVLKGNNGEVVFVIIDGGVTTDPDKRLELLNHKVQCCAGALCDQDQWEELGCPSDVAIEVQCQFEVNEEAPPKQLNFTTPDGRDIEMAIRFVAQPSPYGS</sequence>